<sequence>MAVFSVILLLALSVVLSTSDESEPEIVLVQAYTNGANFTVQLQLYMYKNERVSEIYDRLTQTYKKDFYCLTYKGFYLHSAYALGDFKLSGSVRMKIEEDEAKCVTKLGPKAYFRVLSMTTTKPSTPPANIDTSPNRRFVKIVLWTAGGTISVVVILSCLYYIKVSIRAKEIKSEFKSVKESAN</sequence>
<organism evidence="3 4">
    <name type="scientific">Oesophagostomum dentatum</name>
    <name type="common">Nodular worm</name>
    <dbReference type="NCBI Taxonomy" id="61180"/>
    <lineage>
        <taxon>Eukaryota</taxon>
        <taxon>Metazoa</taxon>
        <taxon>Ecdysozoa</taxon>
        <taxon>Nematoda</taxon>
        <taxon>Chromadorea</taxon>
        <taxon>Rhabditida</taxon>
        <taxon>Rhabditina</taxon>
        <taxon>Rhabditomorpha</taxon>
        <taxon>Strongyloidea</taxon>
        <taxon>Strongylidae</taxon>
        <taxon>Oesophagostomum</taxon>
    </lineage>
</organism>
<accession>A0A0B1T106</accession>
<gene>
    <name evidence="3" type="ORF">OESDEN_08932</name>
</gene>
<evidence type="ECO:0000313" key="4">
    <source>
        <dbReference type="Proteomes" id="UP000053660"/>
    </source>
</evidence>
<feature type="transmembrane region" description="Helical" evidence="1">
    <location>
        <begin position="141"/>
        <end position="162"/>
    </location>
</feature>
<feature type="signal peptide" evidence="2">
    <location>
        <begin position="1"/>
        <end position="17"/>
    </location>
</feature>
<proteinExistence type="predicted"/>
<evidence type="ECO:0000313" key="3">
    <source>
        <dbReference type="EMBL" id="KHJ91208.1"/>
    </source>
</evidence>
<evidence type="ECO:0000256" key="1">
    <source>
        <dbReference type="SAM" id="Phobius"/>
    </source>
</evidence>
<keyword evidence="2" id="KW-0732">Signal</keyword>
<keyword evidence="4" id="KW-1185">Reference proteome</keyword>
<evidence type="ECO:0000256" key="2">
    <source>
        <dbReference type="SAM" id="SignalP"/>
    </source>
</evidence>
<dbReference type="AlphaFoldDB" id="A0A0B1T106"/>
<keyword evidence="1" id="KW-0812">Transmembrane</keyword>
<protein>
    <submittedName>
        <fullName evidence="3">Uncharacterized protein</fullName>
    </submittedName>
</protein>
<name>A0A0B1T106_OESDE</name>
<keyword evidence="1" id="KW-1133">Transmembrane helix</keyword>
<reference evidence="3 4" key="1">
    <citation type="submission" date="2014-03" db="EMBL/GenBank/DDBJ databases">
        <title>Draft genome of the hookworm Oesophagostomum dentatum.</title>
        <authorList>
            <person name="Mitreva M."/>
        </authorList>
    </citation>
    <scope>NUCLEOTIDE SEQUENCE [LARGE SCALE GENOMIC DNA]</scope>
    <source>
        <strain evidence="3 4">OD-Hann</strain>
    </source>
</reference>
<feature type="chain" id="PRO_5002082864" evidence="2">
    <location>
        <begin position="18"/>
        <end position="183"/>
    </location>
</feature>
<keyword evidence="1" id="KW-0472">Membrane</keyword>
<dbReference type="Proteomes" id="UP000053660">
    <property type="component" value="Unassembled WGS sequence"/>
</dbReference>
<dbReference type="EMBL" id="KN552256">
    <property type="protein sequence ID" value="KHJ91208.1"/>
    <property type="molecule type" value="Genomic_DNA"/>
</dbReference>